<dbReference type="AlphaFoldDB" id="A0A232FDK1"/>
<dbReference type="PROSITE" id="PS50814">
    <property type="entry name" value="WIF"/>
    <property type="match status" value="1"/>
</dbReference>
<dbReference type="Proteomes" id="UP000215335">
    <property type="component" value="Unassembled WGS sequence"/>
</dbReference>
<accession>A0A232FDK1</accession>
<dbReference type="InterPro" id="IPR020635">
    <property type="entry name" value="Tyr_kinase_cat_dom"/>
</dbReference>
<reference evidence="20 21" key="1">
    <citation type="journal article" date="2017" name="Curr. Biol.">
        <title>The Evolution of Venom by Co-option of Single-Copy Genes.</title>
        <authorList>
            <person name="Martinson E.O."/>
            <person name="Mrinalini"/>
            <person name="Kelkar Y.D."/>
            <person name="Chang C.H."/>
            <person name="Werren J.H."/>
        </authorList>
    </citation>
    <scope>NUCLEOTIDE SEQUENCE [LARGE SCALE GENOMIC DNA]</scope>
    <source>
        <strain evidence="20 21">Alberta</strain>
        <tissue evidence="20">Whole body</tissue>
    </source>
</reference>
<dbReference type="SMART" id="SM00469">
    <property type="entry name" value="WIF"/>
    <property type="match status" value="1"/>
</dbReference>
<proteinExistence type="predicted"/>
<dbReference type="Gene3D" id="3.30.200.20">
    <property type="entry name" value="Phosphorylase Kinase, domain 1"/>
    <property type="match status" value="1"/>
</dbReference>
<name>A0A232FDK1_9HYME</name>
<dbReference type="CDD" id="cd05043">
    <property type="entry name" value="PTK_Ryk"/>
    <property type="match status" value="1"/>
</dbReference>
<keyword evidence="9" id="KW-0067">ATP-binding</keyword>
<evidence type="ECO:0000256" key="10">
    <source>
        <dbReference type="ARBA" id="ARBA00022889"/>
    </source>
</evidence>
<evidence type="ECO:0000259" key="19">
    <source>
        <dbReference type="PROSITE" id="PS50814"/>
    </source>
</evidence>
<sequence>MHVATLNSYSNGHVFFSSVSGLKAELYYVREGVINEYAMKFVVLVSAQVHKLHFTWENLAGRPLPYTVAVDISNPSALSSSLNISDAGEIPVGGLQTWAVALHCGPYDAEIDLALRINVSLSRRNNTYLEFKRKKICLKDQSNYPGPEEVSVAASGTTSGGQVFYAAVGCACAFIAAICVLVLAYYVRDKKARRHREPLQESRGLGSACSVERGTGIGPAQTFLSPETPPPASAASVSTYRRLDDRSNRELYERIQEITVQSRELQTRAANWQKFNARALAVQRFRSRGLSRVTGLIGLVTEKIKEIRVKYRCNKGLNFSLRKQTPNNLVEYHRALYRELESFAPLSIARHEEKNAYISWELCRVRLLSVEMEGTFGRVYRGSYHEEGATTPKDVLVKTAAEHASQPQMALLLREGLALYGLSHPALLPVLGVSIEERGAPFLLYPHTGYKNMKRFLLRCKLSSEGPPRALTTQEVVEMALQAAKGVQYLHRKRLVHRDLAARNCVVDDELRVQITDNALARDLFPQDYYCLGDNENRPIKWLAIESLLSKSFSTASDVWAFGVLLWELTTLAQQPYVEVDPFEMASYLRDGYRLAQPVNCPDELFAVMAYCWAMSPDERPTFSQLIVCLQEFHAQLTKYV</sequence>
<dbReference type="Gene3D" id="2.60.40.2170">
    <property type="entry name" value="Wnt, WIF domain"/>
    <property type="match status" value="1"/>
</dbReference>
<dbReference type="GO" id="GO:0007155">
    <property type="term" value="P:cell adhesion"/>
    <property type="evidence" value="ECO:0007669"/>
    <property type="project" value="UniProtKB-KW"/>
</dbReference>
<keyword evidence="10" id="KW-0130">Cell adhesion</keyword>
<dbReference type="PANTHER" id="PTHR24416">
    <property type="entry name" value="TYROSINE-PROTEIN KINASE RECEPTOR"/>
    <property type="match status" value="1"/>
</dbReference>
<keyword evidence="12 17" id="KW-0472">Membrane</keyword>
<evidence type="ECO:0000256" key="14">
    <source>
        <dbReference type="ARBA" id="ARBA00023170"/>
    </source>
</evidence>
<evidence type="ECO:0000256" key="15">
    <source>
        <dbReference type="ARBA" id="ARBA00023180"/>
    </source>
</evidence>
<keyword evidence="13" id="KW-0829">Tyrosine-protein kinase</keyword>
<feature type="transmembrane region" description="Helical" evidence="17">
    <location>
        <begin position="163"/>
        <end position="187"/>
    </location>
</feature>
<feature type="region of interest" description="Disordered" evidence="16">
    <location>
        <begin position="220"/>
        <end position="241"/>
    </location>
</feature>
<keyword evidence="4" id="KW-0808">Transferase</keyword>
<dbReference type="FunFam" id="1.10.510.10:FF:000165">
    <property type="entry name" value="Tyrosine-protein kinase RYK"/>
    <property type="match status" value="1"/>
</dbReference>
<dbReference type="Gene3D" id="1.10.510.10">
    <property type="entry name" value="Transferase(Phosphotransferase) domain 1"/>
    <property type="match status" value="1"/>
</dbReference>
<dbReference type="Pfam" id="PF07714">
    <property type="entry name" value="PK_Tyr_Ser-Thr"/>
    <property type="match status" value="1"/>
</dbReference>
<dbReference type="GO" id="GO:0004714">
    <property type="term" value="F:transmembrane receptor protein tyrosine kinase activity"/>
    <property type="evidence" value="ECO:0007669"/>
    <property type="project" value="UniProtKB-EC"/>
</dbReference>
<evidence type="ECO:0000256" key="1">
    <source>
        <dbReference type="ARBA" id="ARBA00004162"/>
    </source>
</evidence>
<dbReference type="GO" id="GO:0010976">
    <property type="term" value="P:positive regulation of neuron projection development"/>
    <property type="evidence" value="ECO:0007669"/>
    <property type="project" value="TreeGrafter"/>
</dbReference>
<dbReference type="OrthoDB" id="535945at2759"/>
<dbReference type="EMBL" id="NNAY01000383">
    <property type="protein sequence ID" value="OXU28765.1"/>
    <property type="molecule type" value="Genomic_DNA"/>
</dbReference>
<keyword evidence="15" id="KW-0325">Glycoprotein</keyword>
<dbReference type="PRINTS" id="PR00109">
    <property type="entry name" value="TYRKINASE"/>
</dbReference>
<keyword evidence="3" id="KW-0597">Phosphoprotein</keyword>
<keyword evidence="7" id="KW-0547">Nucleotide-binding</keyword>
<comment type="subcellular location">
    <subcellularLocation>
        <location evidence="1">Cell membrane</location>
        <topology evidence="1">Single-pass membrane protein</topology>
    </subcellularLocation>
</comment>
<dbReference type="GO" id="GO:0007169">
    <property type="term" value="P:cell surface receptor protein tyrosine kinase signaling pathway"/>
    <property type="evidence" value="ECO:0007669"/>
    <property type="project" value="TreeGrafter"/>
</dbReference>
<evidence type="ECO:0000256" key="12">
    <source>
        <dbReference type="ARBA" id="ARBA00023136"/>
    </source>
</evidence>
<evidence type="ECO:0000256" key="4">
    <source>
        <dbReference type="ARBA" id="ARBA00022679"/>
    </source>
</evidence>
<gene>
    <name evidence="20" type="ORF">TSAR_007657</name>
</gene>
<dbReference type="InterPro" id="IPR011009">
    <property type="entry name" value="Kinase-like_dom_sf"/>
</dbReference>
<dbReference type="InterPro" id="IPR003306">
    <property type="entry name" value="WIF"/>
</dbReference>
<dbReference type="PANTHER" id="PTHR24416:SF349">
    <property type="entry name" value="TYROSINE-PROTEIN KINASE RYK"/>
    <property type="match status" value="1"/>
</dbReference>
<dbReference type="SMART" id="SM00219">
    <property type="entry name" value="TyrKc"/>
    <property type="match status" value="1"/>
</dbReference>
<evidence type="ECO:0000256" key="11">
    <source>
        <dbReference type="ARBA" id="ARBA00022989"/>
    </source>
</evidence>
<evidence type="ECO:0000259" key="18">
    <source>
        <dbReference type="PROSITE" id="PS50011"/>
    </source>
</evidence>
<keyword evidence="5 17" id="KW-0812">Transmembrane</keyword>
<organism evidence="20 21">
    <name type="scientific">Trichomalopsis sarcophagae</name>
    <dbReference type="NCBI Taxonomy" id="543379"/>
    <lineage>
        <taxon>Eukaryota</taxon>
        <taxon>Metazoa</taxon>
        <taxon>Ecdysozoa</taxon>
        <taxon>Arthropoda</taxon>
        <taxon>Hexapoda</taxon>
        <taxon>Insecta</taxon>
        <taxon>Pterygota</taxon>
        <taxon>Neoptera</taxon>
        <taxon>Endopterygota</taxon>
        <taxon>Hymenoptera</taxon>
        <taxon>Apocrita</taxon>
        <taxon>Proctotrupomorpha</taxon>
        <taxon>Chalcidoidea</taxon>
        <taxon>Pteromalidae</taxon>
        <taxon>Pteromalinae</taxon>
        <taxon>Trichomalopsis</taxon>
    </lineage>
</organism>
<evidence type="ECO:0000256" key="8">
    <source>
        <dbReference type="ARBA" id="ARBA00022777"/>
    </source>
</evidence>
<dbReference type="SUPFAM" id="SSF56112">
    <property type="entry name" value="Protein kinase-like (PK-like)"/>
    <property type="match status" value="1"/>
</dbReference>
<keyword evidence="21" id="KW-1185">Reference proteome</keyword>
<evidence type="ECO:0000256" key="6">
    <source>
        <dbReference type="ARBA" id="ARBA00022729"/>
    </source>
</evidence>
<evidence type="ECO:0000256" key="13">
    <source>
        <dbReference type="ARBA" id="ARBA00023137"/>
    </source>
</evidence>
<evidence type="ECO:0000256" key="2">
    <source>
        <dbReference type="ARBA" id="ARBA00011902"/>
    </source>
</evidence>
<dbReference type="InterPro" id="IPR000719">
    <property type="entry name" value="Prot_kinase_dom"/>
</dbReference>
<keyword evidence="14" id="KW-0675">Receptor</keyword>
<evidence type="ECO:0000313" key="21">
    <source>
        <dbReference type="Proteomes" id="UP000215335"/>
    </source>
</evidence>
<dbReference type="GO" id="GO:0043235">
    <property type="term" value="C:receptor complex"/>
    <property type="evidence" value="ECO:0007669"/>
    <property type="project" value="TreeGrafter"/>
</dbReference>
<feature type="domain" description="WIF" evidence="19">
    <location>
        <begin position="9"/>
        <end position="137"/>
    </location>
</feature>
<dbReference type="PROSITE" id="PS00109">
    <property type="entry name" value="PROTEIN_KINASE_TYR"/>
    <property type="match status" value="1"/>
</dbReference>
<dbReference type="PROSITE" id="PS50011">
    <property type="entry name" value="PROTEIN_KINASE_DOM"/>
    <property type="match status" value="1"/>
</dbReference>
<keyword evidence="6" id="KW-0732">Signal</keyword>
<evidence type="ECO:0000313" key="20">
    <source>
        <dbReference type="EMBL" id="OXU28765.1"/>
    </source>
</evidence>
<evidence type="ECO:0000256" key="7">
    <source>
        <dbReference type="ARBA" id="ARBA00022741"/>
    </source>
</evidence>
<dbReference type="InterPro" id="IPR050122">
    <property type="entry name" value="RTK"/>
</dbReference>
<dbReference type="Pfam" id="PF02019">
    <property type="entry name" value="WIF"/>
    <property type="match status" value="1"/>
</dbReference>
<comment type="caution">
    <text evidence="20">The sequence shown here is derived from an EMBL/GenBank/DDBJ whole genome shotgun (WGS) entry which is preliminary data.</text>
</comment>
<protein>
    <recommendedName>
        <fullName evidence="2">receptor protein-tyrosine kinase</fullName>
        <ecNumber evidence="2">2.7.10.1</ecNumber>
    </recommendedName>
</protein>
<dbReference type="InterPro" id="IPR038677">
    <property type="entry name" value="WIF_sf"/>
</dbReference>
<dbReference type="GO" id="GO:0005524">
    <property type="term" value="F:ATP binding"/>
    <property type="evidence" value="ECO:0007669"/>
    <property type="project" value="UniProtKB-KW"/>
</dbReference>
<dbReference type="GO" id="GO:0005886">
    <property type="term" value="C:plasma membrane"/>
    <property type="evidence" value="ECO:0007669"/>
    <property type="project" value="UniProtKB-SubCell"/>
</dbReference>
<dbReference type="GO" id="GO:0051897">
    <property type="term" value="P:positive regulation of phosphatidylinositol 3-kinase/protein kinase B signal transduction"/>
    <property type="evidence" value="ECO:0007669"/>
    <property type="project" value="TreeGrafter"/>
</dbReference>
<keyword evidence="8" id="KW-0418">Kinase</keyword>
<dbReference type="InterPro" id="IPR008266">
    <property type="entry name" value="Tyr_kinase_AS"/>
</dbReference>
<evidence type="ECO:0000256" key="5">
    <source>
        <dbReference type="ARBA" id="ARBA00022692"/>
    </source>
</evidence>
<evidence type="ECO:0000256" key="3">
    <source>
        <dbReference type="ARBA" id="ARBA00022553"/>
    </source>
</evidence>
<dbReference type="EC" id="2.7.10.1" evidence="2"/>
<keyword evidence="11 17" id="KW-1133">Transmembrane helix</keyword>
<evidence type="ECO:0000256" key="16">
    <source>
        <dbReference type="SAM" id="MobiDB-lite"/>
    </source>
</evidence>
<evidence type="ECO:0000256" key="9">
    <source>
        <dbReference type="ARBA" id="ARBA00022840"/>
    </source>
</evidence>
<evidence type="ECO:0000256" key="17">
    <source>
        <dbReference type="SAM" id="Phobius"/>
    </source>
</evidence>
<dbReference type="STRING" id="543379.A0A232FDK1"/>
<dbReference type="GO" id="GO:0007409">
    <property type="term" value="P:axonogenesis"/>
    <property type="evidence" value="ECO:0007669"/>
    <property type="project" value="TreeGrafter"/>
</dbReference>
<feature type="domain" description="Protein kinase" evidence="18">
    <location>
        <begin position="365"/>
        <end position="637"/>
    </location>
</feature>
<dbReference type="InterPro" id="IPR001245">
    <property type="entry name" value="Ser-Thr/Tyr_kinase_cat_dom"/>
</dbReference>